<dbReference type="AlphaFoldDB" id="A0AB73T257"/>
<evidence type="ECO:0000313" key="2">
    <source>
        <dbReference type="EMBL" id="PWJ74664.1"/>
    </source>
</evidence>
<dbReference type="Proteomes" id="UP000245412">
    <property type="component" value="Unassembled WGS sequence"/>
</dbReference>
<dbReference type="EMBL" id="QGGY01000008">
    <property type="protein sequence ID" value="PWJ74664.1"/>
    <property type="molecule type" value="Genomic_DNA"/>
</dbReference>
<evidence type="ECO:0000259" key="1">
    <source>
        <dbReference type="Pfam" id="PF01909"/>
    </source>
</evidence>
<comment type="caution">
    <text evidence="2">The sequence shown here is derived from an EMBL/GenBank/DDBJ whole genome shotgun (WGS) entry which is preliminary data.</text>
</comment>
<evidence type="ECO:0000313" key="3">
    <source>
        <dbReference type="Proteomes" id="UP000245412"/>
    </source>
</evidence>
<keyword evidence="3" id="KW-1185">Reference proteome</keyword>
<protein>
    <submittedName>
        <fullName evidence="2">Nucleotidyltransferase-like protein</fullName>
    </submittedName>
</protein>
<accession>A0AB73T257</accession>
<dbReference type="CDD" id="cd05403">
    <property type="entry name" value="NT_KNTase_like"/>
    <property type="match status" value="1"/>
</dbReference>
<dbReference type="SUPFAM" id="SSF81301">
    <property type="entry name" value="Nucleotidyltransferase"/>
    <property type="match status" value="1"/>
</dbReference>
<name>A0AB73T257_9FIRM</name>
<sequence length="262" mass="30592">MYNHHEESIKIMTDYFKKQEDVIALILGGSVAKGMERPDSDLDAMVVVTPGRYERHMAEGTLSECIYGWCTYEGGYFDVKYITKHFLEAAARTASEPTRNAFVSSRVLFTRDEDITGYVRQIPLFQQKEKDDKMLSFYSDLSLNYNYFWKICRPSGYMKLHTAAEIIYACCRMVLQINETLFPSNRRLEETAAKAANKPEGFMELCREFEDSLSDEACDRLVDAFLKWLPYPVPQELSTVLSRYEADFEQWWLNPRPFISEW</sequence>
<organism evidence="2 3">
    <name type="scientific">Murimonas intestini</name>
    <dbReference type="NCBI Taxonomy" id="1337051"/>
    <lineage>
        <taxon>Bacteria</taxon>
        <taxon>Bacillati</taxon>
        <taxon>Bacillota</taxon>
        <taxon>Clostridia</taxon>
        <taxon>Lachnospirales</taxon>
        <taxon>Lachnospiraceae</taxon>
        <taxon>Murimonas</taxon>
    </lineage>
</organism>
<reference evidence="2 3" key="1">
    <citation type="submission" date="2018-05" db="EMBL/GenBank/DDBJ databases">
        <authorList>
            <person name="Goeker M."/>
            <person name="Huntemann M."/>
            <person name="Clum A."/>
            <person name="Pillay M."/>
            <person name="Palaniappan K."/>
            <person name="Varghese N."/>
            <person name="Mikhailova N."/>
            <person name="Stamatis D."/>
            <person name="Reddy T."/>
            <person name="Daum C."/>
            <person name="Shapiro N."/>
            <person name="Ivanova N."/>
            <person name="Kyrpides N."/>
            <person name="Woyke T."/>
        </authorList>
    </citation>
    <scope>NUCLEOTIDE SEQUENCE [LARGE SCALE GENOMIC DNA]</scope>
    <source>
        <strain evidence="2 3">DSM 26524</strain>
    </source>
</reference>
<proteinExistence type="predicted"/>
<dbReference type="RefSeq" id="WP_109627334.1">
    <property type="nucleotide sequence ID" value="NZ_JANKBI010000006.1"/>
</dbReference>
<dbReference type="InterPro" id="IPR002934">
    <property type="entry name" value="Polymerase_NTP_transf_dom"/>
</dbReference>
<gene>
    <name evidence="2" type="ORF">C7383_10894</name>
</gene>
<dbReference type="Gene3D" id="3.30.460.10">
    <property type="entry name" value="Beta Polymerase, domain 2"/>
    <property type="match status" value="1"/>
</dbReference>
<dbReference type="GO" id="GO:0016779">
    <property type="term" value="F:nucleotidyltransferase activity"/>
    <property type="evidence" value="ECO:0007669"/>
    <property type="project" value="InterPro"/>
</dbReference>
<feature type="domain" description="Polymerase nucleotidyl transferase" evidence="1">
    <location>
        <begin position="14"/>
        <end position="54"/>
    </location>
</feature>
<dbReference type="InterPro" id="IPR043519">
    <property type="entry name" value="NT_sf"/>
</dbReference>
<dbReference type="Pfam" id="PF01909">
    <property type="entry name" value="NTP_transf_2"/>
    <property type="match status" value="1"/>
</dbReference>